<feature type="non-terminal residue" evidence="2">
    <location>
        <position position="1"/>
    </location>
</feature>
<sequence>GPYHFPEKLIALIIKNILEGKHLPVYGDGSNVRDWLYVEDHCKAIDLVVREGQDGEVYNVGGHNEKTNLEIVKLTISTIHRLMAENPEYRQVLKKKVKDENGDISIEWINEDLITFVKDRLGHDQRYAIDPTKITNALGWYPETKFEVGIVKTIEWYLANQAWVEEVTSGDYQGYYEKMYGK</sequence>
<dbReference type="Proteomes" id="UP000323717">
    <property type="component" value="Unassembled WGS sequence"/>
</dbReference>
<dbReference type="PANTHER" id="PTHR43000">
    <property type="entry name" value="DTDP-D-GLUCOSE 4,6-DEHYDRATASE-RELATED"/>
    <property type="match status" value="1"/>
</dbReference>
<reference evidence="2 3" key="1">
    <citation type="journal article" date="2019" name="Nat. Med.">
        <title>A library of human gut bacterial isolates paired with longitudinal multiomics data enables mechanistic microbiome research.</title>
        <authorList>
            <person name="Poyet M."/>
            <person name="Groussin M."/>
            <person name="Gibbons S.M."/>
            <person name="Avila-Pacheco J."/>
            <person name="Jiang X."/>
            <person name="Kearney S.M."/>
            <person name="Perrotta A.R."/>
            <person name="Berdy B."/>
            <person name="Zhao S."/>
            <person name="Lieberman T.D."/>
            <person name="Swanson P.K."/>
            <person name="Smith M."/>
            <person name="Roesemann S."/>
            <person name="Alexander J.E."/>
            <person name="Rich S.A."/>
            <person name="Livny J."/>
            <person name="Vlamakis H."/>
            <person name="Clish C."/>
            <person name="Bullock K."/>
            <person name="Deik A."/>
            <person name="Scott J."/>
            <person name="Pierce K.A."/>
            <person name="Xavier R.J."/>
            <person name="Alm E.J."/>
        </authorList>
    </citation>
    <scope>NUCLEOTIDE SEQUENCE [LARGE SCALE GENOMIC DNA]</scope>
    <source>
        <strain evidence="2 3">BIOML-A163</strain>
    </source>
</reference>
<dbReference type="Gene3D" id="3.40.50.720">
    <property type="entry name" value="NAD(P)-binding Rossmann-like Domain"/>
    <property type="match status" value="1"/>
</dbReference>
<dbReference type="Gene3D" id="3.90.25.10">
    <property type="entry name" value="UDP-galactose 4-epimerase, domain 1"/>
    <property type="match status" value="1"/>
</dbReference>
<evidence type="ECO:0000313" key="3">
    <source>
        <dbReference type="Proteomes" id="UP000323717"/>
    </source>
</evidence>
<accession>A0A5M5BKH8</accession>
<comment type="caution">
    <text evidence="2">The sequence shown here is derived from an EMBL/GenBank/DDBJ whole genome shotgun (WGS) entry which is preliminary data.</text>
</comment>
<dbReference type="Pfam" id="PF16363">
    <property type="entry name" value="GDP_Man_Dehyd"/>
    <property type="match status" value="1"/>
</dbReference>
<dbReference type="SUPFAM" id="SSF51735">
    <property type="entry name" value="NAD(P)-binding Rossmann-fold domains"/>
    <property type="match status" value="1"/>
</dbReference>
<name>A0A5M5BKH8_BACOV</name>
<organism evidence="2 3">
    <name type="scientific">Bacteroides ovatus</name>
    <dbReference type="NCBI Taxonomy" id="28116"/>
    <lineage>
        <taxon>Bacteria</taxon>
        <taxon>Pseudomonadati</taxon>
        <taxon>Bacteroidota</taxon>
        <taxon>Bacteroidia</taxon>
        <taxon>Bacteroidales</taxon>
        <taxon>Bacteroidaceae</taxon>
        <taxon>Bacteroides</taxon>
    </lineage>
</organism>
<protein>
    <submittedName>
        <fullName evidence="2">NAD-dependent epimerase/dehydratase family protein</fullName>
    </submittedName>
</protein>
<evidence type="ECO:0000313" key="2">
    <source>
        <dbReference type="EMBL" id="KAA3928661.1"/>
    </source>
</evidence>
<proteinExistence type="predicted"/>
<dbReference type="AlphaFoldDB" id="A0A5M5BKH8"/>
<dbReference type="InterPro" id="IPR036291">
    <property type="entry name" value="NAD(P)-bd_dom_sf"/>
</dbReference>
<evidence type="ECO:0000259" key="1">
    <source>
        <dbReference type="Pfam" id="PF16363"/>
    </source>
</evidence>
<dbReference type="InterPro" id="IPR016040">
    <property type="entry name" value="NAD(P)-bd_dom"/>
</dbReference>
<feature type="domain" description="NAD(P)-binding" evidence="1">
    <location>
        <begin position="3"/>
        <end position="152"/>
    </location>
</feature>
<gene>
    <name evidence="2" type="ORF">F3D71_32400</name>
</gene>
<dbReference type="EMBL" id="VWLE01001103">
    <property type="protein sequence ID" value="KAA3928661.1"/>
    <property type="molecule type" value="Genomic_DNA"/>
</dbReference>